<dbReference type="EMBL" id="JANSHE010001000">
    <property type="protein sequence ID" value="KAJ3005311.1"/>
    <property type="molecule type" value="Genomic_DNA"/>
</dbReference>
<keyword evidence="2" id="KW-1185">Reference proteome</keyword>
<reference evidence="1" key="1">
    <citation type="submission" date="2022-08" db="EMBL/GenBank/DDBJ databases">
        <title>Genome Sequence of Pycnoporus sanguineus.</title>
        <authorList>
            <person name="Buettner E."/>
        </authorList>
    </citation>
    <scope>NUCLEOTIDE SEQUENCE</scope>
    <source>
        <strain evidence="1">CG-C14</strain>
    </source>
</reference>
<accession>A0ACC1PZM3</accession>
<sequence>MGETQAERQATILHRRSHKANLYRLNVDDERPIVWLDIDNTLYSASAGISHAMGERIHAYFVGLGFPEEEASRLHHHYYSQYGLAIRGLVRHHDIDPLDFDRKCDGSLPLEELLRPDPALRKLLEDIDRSKVRVWALTNAYHTHASRVLRILGIDDLIEGIVFCDYSNSNFSCKPEPEFYQNAMKKAGISNPSKCYFIDDSRTNVEAARRLGWGHCVHFCERGLLHVEGGKPKYIGSDIHDGDDTSGITAVSKLEELRTVWPEIFKQ</sequence>
<dbReference type="Proteomes" id="UP001144978">
    <property type="component" value="Unassembled WGS sequence"/>
</dbReference>
<protein>
    <submittedName>
        <fullName evidence="1">Uncharacterized protein</fullName>
    </submittedName>
</protein>
<proteinExistence type="predicted"/>
<evidence type="ECO:0000313" key="2">
    <source>
        <dbReference type="Proteomes" id="UP001144978"/>
    </source>
</evidence>
<comment type="caution">
    <text evidence="1">The sequence shown here is derived from an EMBL/GenBank/DDBJ whole genome shotgun (WGS) entry which is preliminary data.</text>
</comment>
<evidence type="ECO:0000313" key="1">
    <source>
        <dbReference type="EMBL" id="KAJ3005311.1"/>
    </source>
</evidence>
<organism evidence="1 2">
    <name type="scientific">Trametes sanguinea</name>
    <dbReference type="NCBI Taxonomy" id="158606"/>
    <lineage>
        <taxon>Eukaryota</taxon>
        <taxon>Fungi</taxon>
        <taxon>Dikarya</taxon>
        <taxon>Basidiomycota</taxon>
        <taxon>Agaricomycotina</taxon>
        <taxon>Agaricomycetes</taxon>
        <taxon>Polyporales</taxon>
        <taxon>Polyporaceae</taxon>
        <taxon>Trametes</taxon>
    </lineage>
</organism>
<name>A0ACC1PZM3_9APHY</name>
<gene>
    <name evidence="1" type="ORF">NUW54_g4394</name>
</gene>